<accession>A0A9X2E174</accession>
<organism evidence="2 3">
    <name type="scientific">Rathayibacter rubneri</name>
    <dbReference type="NCBI Taxonomy" id="2950106"/>
    <lineage>
        <taxon>Bacteria</taxon>
        <taxon>Bacillati</taxon>
        <taxon>Actinomycetota</taxon>
        <taxon>Actinomycetes</taxon>
        <taxon>Micrococcales</taxon>
        <taxon>Microbacteriaceae</taxon>
        <taxon>Rathayibacter</taxon>
    </lineage>
</organism>
<protein>
    <submittedName>
        <fullName evidence="2">DUF6457 domain-containing protein</fullName>
    </submittedName>
</protein>
<reference evidence="2" key="1">
    <citation type="submission" date="2022-06" db="EMBL/GenBank/DDBJ databases">
        <title>Whole genome shotgun sequencing (WGS) of Rathayibacter sp. ZW T2_19, isolated from stored onions (Allium cepa).</title>
        <authorList>
            <person name="Stoll D.A."/>
            <person name="Huch M."/>
        </authorList>
    </citation>
    <scope>NUCLEOTIDE SEQUENCE</scope>
    <source>
        <strain evidence="2">ZW T2_19</strain>
    </source>
</reference>
<feature type="domain" description="DUF6457" evidence="1">
    <location>
        <begin position="11"/>
        <end position="89"/>
    </location>
</feature>
<keyword evidence="3" id="KW-1185">Reference proteome</keyword>
<dbReference type="InterPro" id="IPR045598">
    <property type="entry name" value="DUF6457"/>
</dbReference>
<gene>
    <name evidence="2" type="ORF">NB037_18725</name>
</gene>
<name>A0A9X2E174_9MICO</name>
<sequence length="92" mass="9423">MDETTHDRPTDDVLREWWDELCTALGLGEVPIGRDALLALAGDAAHGVVRPAAPLTTFLAGYAAGLQGGGAEALATALATASGAIRDRAHDS</sequence>
<proteinExistence type="predicted"/>
<evidence type="ECO:0000313" key="3">
    <source>
        <dbReference type="Proteomes" id="UP001155240"/>
    </source>
</evidence>
<dbReference type="RefSeq" id="WP_251948460.1">
    <property type="nucleotide sequence ID" value="NZ_JAMRYM010000160.1"/>
</dbReference>
<evidence type="ECO:0000313" key="2">
    <source>
        <dbReference type="EMBL" id="MCM6764453.1"/>
    </source>
</evidence>
<dbReference type="AlphaFoldDB" id="A0A9X2E174"/>
<comment type="caution">
    <text evidence="2">The sequence shown here is derived from an EMBL/GenBank/DDBJ whole genome shotgun (WGS) entry which is preliminary data.</text>
</comment>
<dbReference type="Proteomes" id="UP001155240">
    <property type="component" value="Unassembled WGS sequence"/>
</dbReference>
<dbReference type="EMBL" id="JAMRYM010000160">
    <property type="protein sequence ID" value="MCM6764453.1"/>
    <property type="molecule type" value="Genomic_DNA"/>
</dbReference>
<dbReference type="Pfam" id="PF20058">
    <property type="entry name" value="DUF6457"/>
    <property type="match status" value="1"/>
</dbReference>
<evidence type="ECO:0000259" key="1">
    <source>
        <dbReference type="Pfam" id="PF20058"/>
    </source>
</evidence>